<name>A0ABV7W2B2_9BURK</name>
<dbReference type="RefSeq" id="WP_382172532.1">
    <property type="nucleotide sequence ID" value="NZ_JBHRXX010000002.1"/>
</dbReference>
<comment type="caution">
    <text evidence="2">The sequence shown here is derived from an EMBL/GenBank/DDBJ whole genome shotgun (WGS) entry which is preliminary data.</text>
</comment>
<dbReference type="EMBL" id="JBHRXX010000002">
    <property type="protein sequence ID" value="MFC3683408.1"/>
    <property type="molecule type" value="Genomic_DNA"/>
</dbReference>
<evidence type="ECO:0000313" key="2">
    <source>
        <dbReference type="EMBL" id="MFC3683408.1"/>
    </source>
</evidence>
<gene>
    <name evidence="2" type="ORF">ACFOPI_07360</name>
</gene>
<protein>
    <submittedName>
        <fullName evidence="2">Uncharacterized protein</fullName>
    </submittedName>
</protein>
<evidence type="ECO:0000256" key="1">
    <source>
        <dbReference type="SAM" id="MobiDB-lite"/>
    </source>
</evidence>
<accession>A0ABV7W2B2</accession>
<reference evidence="3" key="1">
    <citation type="journal article" date="2019" name="Int. J. Syst. Evol. Microbiol.">
        <title>The Global Catalogue of Microorganisms (GCM) 10K type strain sequencing project: providing services to taxonomists for standard genome sequencing and annotation.</title>
        <authorList>
            <consortium name="The Broad Institute Genomics Platform"/>
            <consortium name="The Broad Institute Genome Sequencing Center for Infectious Disease"/>
            <person name="Wu L."/>
            <person name="Ma J."/>
        </authorList>
    </citation>
    <scope>NUCLEOTIDE SEQUENCE [LARGE SCALE GENOMIC DNA]</scope>
    <source>
        <strain evidence="3">KCTC 42501</strain>
    </source>
</reference>
<feature type="compositionally biased region" description="Low complexity" evidence="1">
    <location>
        <begin position="146"/>
        <end position="155"/>
    </location>
</feature>
<feature type="region of interest" description="Disordered" evidence="1">
    <location>
        <begin position="124"/>
        <end position="159"/>
    </location>
</feature>
<proteinExistence type="predicted"/>
<keyword evidence="3" id="KW-1185">Reference proteome</keyword>
<sequence length="196" mass="21710">MHENPPSGNTSKAALESFLETQILFGEANPNTVGSWRAAVRKILADVAPDADVSSINVDALTSSIQNSPSNALRQDSLRVYGQRAKIAIQEFLAYTKNPDGYKLSTQRTKVETIPISQVSMPFPTRKRTRLLHDPESPRDTPSPSPQQNMQPSESALDIPFPLRPDFLAQVKIPRDLSKQEAERLCAFIKALAQEQ</sequence>
<dbReference type="Proteomes" id="UP001595729">
    <property type="component" value="Unassembled WGS sequence"/>
</dbReference>
<evidence type="ECO:0000313" key="3">
    <source>
        <dbReference type="Proteomes" id="UP001595729"/>
    </source>
</evidence>
<organism evidence="2 3">
    <name type="scientific">Hydrogenophaga luteola</name>
    <dbReference type="NCBI Taxonomy" id="1591122"/>
    <lineage>
        <taxon>Bacteria</taxon>
        <taxon>Pseudomonadati</taxon>
        <taxon>Pseudomonadota</taxon>
        <taxon>Betaproteobacteria</taxon>
        <taxon>Burkholderiales</taxon>
        <taxon>Comamonadaceae</taxon>
        <taxon>Hydrogenophaga</taxon>
    </lineage>
</organism>